<feature type="domain" description="Ketoreductase" evidence="3">
    <location>
        <begin position="6"/>
        <end position="188"/>
    </location>
</feature>
<dbReference type="EC" id="1.1.1.100" evidence="4"/>
<dbReference type="RefSeq" id="WP_119314152.1">
    <property type="nucleotide sequence ID" value="NZ_QXDL01000026.1"/>
</dbReference>
<name>A0A399EY26_9DEIN</name>
<dbReference type="SMART" id="SM00822">
    <property type="entry name" value="PKS_KR"/>
    <property type="match status" value="1"/>
</dbReference>
<dbReference type="InterPro" id="IPR002347">
    <property type="entry name" value="SDR_fam"/>
</dbReference>
<evidence type="ECO:0000313" key="4">
    <source>
        <dbReference type="EMBL" id="RIH88505.1"/>
    </source>
</evidence>
<keyword evidence="2 4" id="KW-0560">Oxidoreductase</keyword>
<dbReference type="PANTHER" id="PTHR43008">
    <property type="entry name" value="BENZIL REDUCTASE"/>
    <property type="match status" value="1"/>
</dbReference>
<dbReference type="Gene3D" id="3.40.50.720">
    <property type="entry name" value="NAD(P)-binding Rossmann-like Domain"/>
    <property type="match status" value="1"/>
</dbReference>
<proteinExistence type="inferred from homology"/>
<evidence type="ECO:0000313" key="5">
    <source>
        <dbReference type="Proteomes" id="UP000265715"/>
    </source>
</evidence>
<keyword evidence="5" id="KW-1185">Reference proteome</keyword>
<gene>
    <name evidence="4" type="primary">fabG_3</name>
    <name evidence="4" type="ORF">Mterra_00967</name>
</gene>
<dbReference type="Proteomes" id="UP000265715">
    <property type="component" value="Unassembled WGS sequence"/>
</dbReference>
<sequence length="244" mass="25678">MSLQGQTWVVTGASRGIGRALALELARAGANVVLGARGAQALEAVAQECRALGVQARAVPGDAASDQTAQFLVKAAKVIGNFAGFVHNAGVLHPGPALWELSEAQFDEVFGANVKAAFQLARYAYPNLVRQGGGVAVFVGSGAASRNVPGWGAYGAAKAAEHYLAFQLAAEEPKVTCFVYSPGTVDTDMQRQGREAPGPIAAMFQGFLEQGRLRSPEETARALVRLLQNEPRRFHGRIATYADA</sequence>
<accession>A0A399EY26</accession>
<protein>
    <submittedName>
        <fullName evidence="4">3-oxoacyl-[acyl-carrier-protein] reductase FabG</fullName>
        <ecNumber evidence="4">1.1.1.100</ecNumber>
    </submittedName>
</protein>
<dbReference type="InterPro" id="IPR057326">
    <property type="entry name" value="KR_dom"/>
</dbReference>
<dbReference type="AlphaFoldDB" id="A0A399EY26"/>
<dbReference type="OrthoDB" id="335726at2"/>
<dbReference type="PRINTS" id="PR00081">
    <property type="entry name" value="GDHRDH"/>
</dbReference>
<dbReference type="GO" id="GO:0050664">
    <property type="term" value="F:oxidoreductase activity, acting on NAD(P)H, oxygen as acceptor"/>
    <property type="evidence" value="ECO:0007669"/>
    <property type="project" value="TreeGrafter"/>
</dbReference>
<dbReference type="CDD" id="cd05233">
    <property type="entry name" value="SDR_c"/>
    <property type="match status" value="1"/>
</dbReference>
<dbReference type="InterPro" id="IPR036291">
    <property type="entry name" value="NAD(P)-bd_dom_sf"/>
</dbReference>
<dbReference type="PANTHER" id="PTHR43008:SF8">
    <property type="entry name" value="BENZIL REDUCTASE ((S)-BENZOIN FORMING) IRC24"/>
    <property type="match status" value="1"/>
</dbReference>
<dbReference type="SUPFAM" id="SSF51735">
    <property type="entry name" value="NAD(P)-binding Rossmann-fold domains"/>
    <property type="match status" value="1"/>
</dbReference>
<reference evidence="4 5" key="1">
    <citation type="submission" date="2018-08" db="EMBL/GenBank/DDBJ databases">
        <title>Meiothermus terrae DSM 26712 genome sequencing project.</title>
        <authorList>
            <person name="Da Costa M.S."/>
            <person name="Albuquerque L."/>
            <person name="Raposo P."/>
            <person name="Froufe H.J.C."/>
            <person name="Barroso C.S."/>
            <person name="Egas C."/>
        </authorList>
    </citation>
    <scope>NUCLEOTIDE SEQUENCE [LARGE SCALE GENOMIC DNA]</scope>
    <source>
        <strain evidence="4 5">DSM 26712</strain>
    </source>
</reference>
<comment type="caution">
    <text evidence="4">The sequence shown here is derived from an EMBL/GenBank/DDBJ whole genome shotgun (WGS) entry which is preliminary data.</text>
</comment>
<dbReference type="Pfam" id="PF00106">
    <property type="entry name" value="adh_short"/>
    <property type="match status" value="1"/>
</dbReference>
<dbReference type="EMBL" id="QXDL01000026">
    <property type="protein sequence ID" value="RIH88505.1"/>
    <property type="molecule type" value="Genomic_DNA"/>
</dbReference>
<organism evidence="4 5">
    <name type="scientific">Calidithermus terrae</name>
    <dbReference type="NCBI Taxonomy" id="1408545"/>
    <lineage>
        <taxon>Bacteria</taxon>
        <taxon>Thermotogati</taxon>
        <taxon>Deinococcota</taxon>
        <taxon>Deinococci</taxon>
        <taxon>Thermales</taxon>
        <taxon>Thermaceae</taxon>
        <taxon>Calidithermus</taxon>
    </lineage>
</organism>
<evidence type="ECO:0000259" key="3">
    <source>
        <dbReference type="SMART" id="SM00822"/>
    </source>
</evidence>
<dbReference type="GO" id="GO:0004316">
    <property type="term" value="F:3-oxoacyl-[acyl-carrier-protein] reductase (NADPH) activity"/>
    <property type="evidence" value="ECO:0007669"/>
    <property type="project" value="UniProtKB-EC"/>
</dbReference>
<evidence type="ECO:0000256" key="1">
    <source>
        <dbReference type="ARBA" id="ARBA00006484"/>
    </source>
</evidence>
<evidence type="ECO:0000256" key="2">
    <source>
        <dbReference type="ARBA" id="ARBA00023002"/>
    </source>
</evidence>
<comment type="similarity">
    <text evidence="1">Belongs to the short-chain dehydrogenases/reductases (SDR) family.</text>
</comment>